<comment type="caution">
    <text evidence="9">The sequence shown here is derived from an EMBL/GenBank/DDBJ whole genome shotgun (WGS) entry which is preliminary data.</text>
</comment>
<sequence length="500" mass="55431">MLRAVHDKYAVALLMVLFWGGALWQADLPGLYMDGVNPDYLAARFFNRALPNTVWILPAKGPILLGSLYHGVQNYYVDLPVFWLLGISLLSIRIAQSLFGAAIVLLLYFLAVRVTQNRLVALLTAALLATDIAFLVSFRTQFYIVLGGEAWLFASLLALWSRHRAGPLLSGLFFGLAIYGYFVFAFFLPAMILLMLAQPQRHVRLWMGGLALGLLPYVLGYVFLFRAIGDVSSAIEYLTSRLSGVAPLSAAESLWERIEGAFALTRLAITNGGNEAMIFSEALGSPWGEIKLALFATMVILALLRLRWTPPHRLIVLLPISYLICATLLGSRLWVHHYSVLVPLGYLLLAVTVGDLARDRRLIAASAVAALALLAVNVGQSIGFHRELAETGGVRKQSDALTRLAQEARERPPTLYVFPEWGFFMSFALLTENRVRYVLDPAEITREACACDQVALAYWNDADTAAYRSLLEAKNLRNIETTVYAQRDGRPAFHLMTGTF</sequence>
<evidence type="ECO:0000256" key="5">
    <source>
        <dbReference type="ARBA" id="ARBA00022692"/>
    </source>
</evidence>
<dbReference type="RefSeq" id="WP_306888232.1">
    <property type="nucleotide sequence ID" value="NZ_JAUSVR010000001.1"/>
</dbReference>
<evidence type="ECO:0000313" key="9">
    <source>
        <dbReference type="EMBL" id="MDQ0509552.1"/>
    </source>
</evidence>
<accession>A0ABU0LLK6</accession>
<evidence type="ECO:0000256" key="8">
    <source>
        <dbReference type="SAM" id="Phobius"/>
    </source>
</evidence>
<feature type="transmembrane region" description="Helical" evidence="8">
    <location>
        <begin position="203"/>
        <end position="224"/>
    </location>
</feature>
<dbReference type="EMBL" id="JAUSVR010000001">
    <property type="protein sequence ID" value="MDQ0509552.1"/>
    <property type="molecule type" value="Genomic_DNA"/>
</dbReference>
<feature type="transmembrane region" description="Helical" evidence="8">
    <location>
        <begin position="362"/>
        <end position="379"/>
    </location>
</feature>
<keyword evidence="2" id="KW-1003">Cell membrane</keyword>
<comment type="subcellular location">
    <subcellularLocation>
        <location evidence="1">Cell membrane</location>
        <topology evidence="1">Multi-pass membrane protein</topology>
    </subcellularLocation>
</comment>
<keyword evidence="5 8" id="KW-0812">Transmembrane</keyword>
<evidence type="ECO:0000256" key="7">
    <source>
        <dbReference type="ARBA" id="ARBA00023136"/>
    </source>
</evidence>
<evidence type="ECO:0000256" key="6">
    <source>
        <dbReference type="ARBA" id="ARBA00022989"/>
    </source>
</evidence>
<evidence type="ECO:0000256" key="1">
    <source>
        <dbReference type="ARBA" id="ARBA00004651"/>
    </source>
</evidence>
<keyword evidence="10" id="KW-1185">Reference proteome</keyword>
<feature type="transmembrane region" description="Helical" evidence="8">
    <location>
        <begin position="81"/>
        <end position="112"/>
    </location>
</feature>
<name>A0ABU0LLK6_9HYPH</name>
<dbReference type="PANTHER" id="PTHR33908:SF11">
    <property type="entry name" value="MEMBRANE PROTEIN"/>
    <property type="match status" value="1"/>
</dbReference>
<evidence type="ECO:0000256" key="2">
    <source>
        <dbReference type="ARBA" id="ARBA00022475"/>
    </source>
</evidence>
<dbReference type="PANTHER" id="PTHR33908">
    <property type="entry name" value="MANNOSYLTRANSFERASE YKCB-RELATED"/>
    <property type="match status" value="1"/>
</dbReference>
<feature type="transmembrane region" description="Helical" evidence="8">
    <location>
        <begin position="172"/>
        <end position="197"/>
    </location>
</feature>
<protein>
    <recommendedName>
        <fullName evidence="11">Glycosyltransferase RgtA/B/C/D-like domain-containing protein</fullName>
    </recommendedName>
</protein>
<keyword evidence="7 8" id="KW-0472">Membrane</keyword>
<feature type="transmembrane region" description="Helical" evidence="8">
    <location>
        <begin position="119"/>
        <end position="136"/>
    </location>
</feature>
<dbReference type="Proteomes" id="UP001235094">
    <property type="component" value="Unassembled WGS sequence"/>
</dbReference>
<keyword evidence="4" id="KW-0808">Transferase</keyword>
<dbReference type="InterPro" id="IPR050297">
    <property type="entry name" value="LipidA_mod_glycosyltrf_83"/>
</dbReference>
<organism evidence="9 10">
    <name type="scientific">Ancylobacter amanitiformis</name>
    <dbReference type="NCBI Taxonomy" id="217069"/>
    <lineage>
        <taxon>Bacteria</taxon>
        <taxon>Pseudomonadati</taxon>
        <taxon>Pseudomonadota</taxon>
        <taxon>Alphaproteobacteria</taxon>
        <taxon>Hyphomicrobiales</taxon>
        <taxon>Xanthobacteraceae</taxon>
        <taxon>Ancylobacter</taxon>
    </lineage>
</organism>
<evidence type="ECO:0000256" key="3">
    <source>
        <dbReference type="ARBA" id="ARBA00022676"/>
    </source>
</evidence>
<evidence type="ECO:0000313" key="10">
    <source>
        <dbReference type="Proteomes" id="UP001235094"/>
    </source>
</evidence>
<evidence type="ECO:0000256" key="4">
    <source>
        <dbReference type="ARBA" id="ARBA00022679"/>
    </source>
</evidence>
<feature type="transmembrane region" description="Helical" evidence="8">
    <location>
        <begin position="142"/>
        <end position="160"/>
    </location>
</feature>
<keyword evidence="6 8" id="KW-1133">Transmembrane helix</keyword>
<feature type="transmembrane region" description="Helical" evidence="8">
    <location>
        <begin position="338"/>
        <end position="356"/>
    </location>
</feature>
<gene>
    <name evidence="9" type="ORF">QOZ99_000429</name>
</gene>
<feature type="transmembrane region" description="Helical" evidence="8">
    <location>
        <begin position="314"/>
        <end position="331"/>
    </location>
</feature>
<proteinExistence type="predicted"/>
<reference evidence="9 10" key="1">
    <citation type="submission" date="2023-07" db="EMBL/GenBank/DDBJ databases">
        <title>Genomic Encyclopedia of Type Strains, Phase IV (KMG-IV): sequencing the most valuable type-strain genomes for metagenomic binning, comparative biology and taxonomic classification.</title>
        <authorList>
            <person name="Goeker M."/>
        </authorList>
    </citation>
    <scope>NUCLEOTIDE SEQUENCE [LARGE SCALE GENOMIC DNA]</scope>
    <source>
        <strain evidence="9 10">DSM 15561</strain>
    </source>
</reference>
<evidence type="ECO:0008006" key="11">
    <source>
        <dbReference type="Google" id="ProtNLM"/>
    </source>
</evidence>
<keyword evidence="3" id="KW-0328">Glycosyltransferase</keyword>